<dbReference type="Proteomes" id="UP000024635">
    <property type="component" value="Unassembled WGS sequence"/>
</dbReference>
<evidence type="ECO:0000313" key="1">
    <source>
        <dbReference type="EMBL" id="EYB98433.1"/>
    </source>
</evidence>
<evidence type="ECO:0000313" key="2">
    <source>
        <dbReference type="Proteomes" id="UP000024635"/>
    </source>
</evidence>
<keyword evidence="2" id="KW-1185">Reference proteome</keyword>
<name>A0A016T617_9BILA</name>
<sequence>MLCSRAKFSNMDDDLRDRPGVVSRFFHCIEVYFSRLQRHRSESGKQQKLLLGDMHDVAIGVYKASMSSHRKLKAAPVEILDSELRCGW</sequence>
<comment type="caution">
    <text evidence="1">The sequence shown here is derived from an EMBL/GenBank/DDBJ whole genome shotgun (WGS) entry which is preliminary data.</text>
</comment>
<accession>A0A016T617</accession>
<dbReference type="EMBL" id="JARK01001467">
    <property type="protein sequence ID" value="EYB98433.1"/>
    <property type="molecule type" value="Genomic_DNA"/>
</dbReference>
<dbReference type="AlphaFoldDB" id="A0A016T617"/>
<organism evidence="1 2">
    <name type="scientific">Ancylostoma ceylanicum</name>
    <dbReference type="NCBI Taxonomy" id="53326"/>
    <lineage>
        <taxon>Eukaryota</taxon>
        <taxon>Metazoa</taxon>
        <taxon>Ecdysozoa</taxon>
        <taxon>Nematoda</taxon>
        <taxon>Chromadorea</taxon>
        <taxon>Rhabditida</taxon>
        <taxon>Rhabditina</taxon>
        <taxon>Rhabditomorpha</taxon>
        <taxon>Strongyloidea</taxon>
        <taxon>Ancylostomatidae</taxon>
        <taxon>Ancylostomatinae</taxon>
        <taxon>Ancylostoma</taxon>
    </lineage>
</organism>
<reference evidence="2" key="1">
    <citation type="journal article" date="2015" name="Nat. Genet.">
        <title>The genome and transcriptome of the zoonotic hookworm Ancylostoma ceylanicum identify infection-specific gene families.</title>
        <authorList>
            <person name="Schwarz E.M."/>
            <person name="Hu Y."/>
            <person name="Antoshechkin I."/>
            <person name="Miller M.M."/>
            <person name="Sternberg P.W."/>
            <person name="Aroian R.V."/>
        </authorList>
    </citation>
    <scope>NUCLEOTIDE SEQUENCE</scope>
    <source>
        <strain evidence="2">HY135</strain>
    </source>
</reference>
<gene>
    <name evidence="1" type="primary">Acey_s0131.g1623</name>
    <name evidence="1" type="ORF">Y032_0131g1623</name>
</gene>
<proteinExistence type="predicted"/>
<protein>
    <submittedName>
        <fullName evidence="1">Uncharacterized protein</fullName>
    </submittedName>
</protein>